<feature type="compositionally biased region" description="Low complexity" evidence="1">
    <location>
        <begin position="1"/>
        <end position="24"/>
    </location>
</feature>
<feature type="compositionally biased region" description="Basic and acidic residues" evidence="1">
    <location>
        <begin position="679"/>
        <end position="689"/>
    </location>
</feature>
<proteinExistence type="predicted"/>
<dbReference type="STRING" id="73044.GCA_000725795_01728"/>
<gene>
    <name evidence="2" type="ORF">D0Z67_12300</name>
</gene>
<dbReference type="EMBL" id="CP032229">
    <property type="protein sequence ID" value="QBJ91007.1"/>
    <property type="molecule type" value="Genomic_DNA"/>
</dbReference>
<dbReference type="KEGG" id="sseo:D0Z67_12300"/>
<feature type="region of interest" description="Disordered" evidence="1">
    <location>
        <begin position="676"/>
        <end position="696"/>
    </location>
</feature>
<feature type="region of interest" description="Disordered" evidence="1">
    <location>
        <begin position="1"/>
        <end position="25"/>
    </location>
</feature>
<evidence type="ECO:0000313" key="3">
    <source>
        <dbReference type="Proteomes" id="UP000292547"/>
    </source>
</evidence>
<evidence type="ECO:0000313" key="2">
    <source>
        <dbReference type="EMBL" id="QBJ91007.1"/>
    </source>
</evidence>
<dbReference type="AlphaFoldDB" id="A0A4P6TVX0"/>
<dbReference type="Proteomes" id="UP000292547">
    <property type="component" value="Chromosome"/>
</dbReference>
<organism evidence="2 3">
    <name type="scientific">Streptomyces seoulensis</name>
    <dbReference type="NCBI Taxonomy" id="73044"/>
    <lineage>
        <taxon>Bacteria</taxon>
        <taxon>Bacillati</taxon>
        <taxon>Actinomycetota</taxon>
        <taxon>Actinomycetes</taxon>
        <taxon>Kitasatosporales</taxon>
        <taxon>Streptomycetaceae</taxon>
        <taxon>Streptomyces</taxon>
    </lineage>
</organism>
<sequence>MDSSTAVAGTAPPPAGSSGATASVHAQTNHGTMIGQWFEAVQRHSGAPLPPESVERDLSDYLPVENEAELSVLLEENRALVLVADHLGSGRWTTALRLLTTRPGDPLTLRRVRRGAGDAFSAEGLKGYKRTGWILDLRATGEGVPASCDFGLELLQADDLRDDDSYLVVVVGREVWDRIGHGAGTLARTPKAPAAAALFMRYLQSAGIADPQAWAGDHRFNEKLPQLRPGQVKDWASTLVRAEFEYRSTTGQGTESGSAGFEAVVKAAGKAVSGWMDVLTDWHCVPGRTSYDRNYLLLASVCDGEPIDDVNEKVLSLSRALGEKGQQSVRLAGQQGPGLIQLARQAGAELLPDGRLRFAGPGFAEAVVRYFLLDRPELAKPFMKWTAQLCVKLPTSQAENLAERLAPWILHHAQAARSTRMLLVVAENWSANSTLQRQAHALLVTAALDPQIGELTRKAAGSWAERQNSAPLLKTLAAVFQSVTPAHPRRMLRRLGDLAGSLDERAQLGATEKAEVAEAVGAAIDALWGDDDLHPQLRETLNTWFDSEHKGQQQAAASAFMYLALQQDELGAPALLTGPGTVPDWVIRGWRTALEAEEPTSLARQACAAWLDASATRPSASDRIFSTLVRAVHDTPTDHLRGLRFLNMVRLAEHWLTQGTAPDQEDRNRLRAALMQSVRHADPHHRPEPEGEPAGD</sequence>
<name>A0A4P6TVX0_STRSO</name>
<protein>
    <submittedName>
        <fullName evidence="2">Uncharacterized protein</fullName>
    </submittedName>
</protein>
<evidence type="ECO:0000256" key="1">
    <source>
        <dbReference type="SAM" id="MobiDB-lite"/>
    </source>
</evidence>
<reference evidence="2 3" key="1">
    <citation type="submission" date="2018-08" db="EMBL/GenBank/DDBJ databases">
        <title>The complete genome sequence of Streptomyces seoulensis, a pioneer strain for nickel superoxide dismutase discovery.</title>
        <authorList>
            <person name="Shin J."/>
            <person name="Lee J.-S."/>
            <person name="Lee E.-J."/>
            <person name="Youn H.-D."/>
        </authorList>
    </citation>
    <scope>NUCLEOTIDE SEQUENCE [LARGE SCALE GENOMIC DNA]</scope>
    <source>
        <strain evidence="2 3">KCTC 9819</strain>
    </source>
</reference>
<keyword evidence="3" id="KW-1185">Reference proteome</keyword>
<accession>A0A4P6TVX0</accession>